<dbReference type="InterPro" id="IPR036291">
    <property type="entry name" value="NAD(P)-bd_dom_sf"/>
</dbReference>
<reference evidence="1 2" key="1">
    <citation type="submission" date="2016-01" db="EMBL/GenBank/DDBJ databases">
        <authorList>
            <person name="Oliw E.H."/>
        </authorList>
    </citation>
    <scope>NUCLEOTIDE SEQUENCE [LARGE SCALE GENOMIC DNA]</scope>
    <source>
        <strain evidence="1 2">Kerr 14</strain>
    </source>
</reference>
<proteinExistence type="predicted"/>
<evidence type="ECO:0000313" key="1">
    <source>
        <dbReference type="EMBL" id="CUX64310.1"/>
    </source>
</evidence>
<dbReference type="SUPFAM" id="SSF51735">
    <property type="entry name" value="NAD(P)-binding Rossmann-fold domains"/>
    <property type="match status" value="1"/>
</dbReference>
<name>A0A1S7S9L7_AGRTU</name>
<accession>A0A1S7S9L7</accession>
<organism evidence="1 2">
    <name type="scientific">Agrobacterium tumefaciens str. Kerr 14</name>
    <dbReference type="NCBI Taxonomy" id="1183424"/>
    <lineage>
        <taxon>Bacteria</taxon>
        <taxon>Pseudomonadati</taxon>
        <taxon>Pseudomonadota</taxon>
        <taxon>Alphaproteobacteria</taxon>
        <taxon>Hyphomicrobiales</taxon>
        <taxon>Rhizobiaceae</taxon>
        <taxon>Rhizobium/Agrobacterium group</taxon>
        <taxon>Agrobacterium</taxon>
        <taxon>Agrobacterium tumefaciens complex</taxon>
    </lineage>
</organism>
<evidence type="ECO:0000313" key="2">
    <source>
        <dbReference type="Proteomes" id="UP000191897"/>
    </source>
</evidence>
<dbReference type="AlphaFoldDB" id="A0A1S7S9L7"/>
<dbReference type="Gene3D" id="3.40.50.720">
    <property type="entry name" value="NAD(P)-binding Rossmann-like Domain"/>
    <property type="match status" value="1"/>
</dbReference>
<sequence>MDLKMDGKIALATGSKGIGEGIARGLVREGAIVIVHGRDKVKPEEGRKFYLP</sequence>
<gene>
    <name evidence="1" type="ORF">AGR4C_Lc90211</name>
</gene>
<dbReference type="Proteomes" id="UP000191897">
    <property type="component" value="Unassembled WGS sequence"/>
</dbReference>
<protein>
    <submittedName>
        <fullName evidence="1">Uncharacterized protein</fullName>
    </submittedName>
</protein>
<dbReference type="EMBL" id="FBWC01000031">
    <property type="protein sequence ID" value="CUX64310.1"/>
    <property type="molecule type" value="Genomic_DNA"/>
</dbReference>